<dbReference type="SUPFAM" id="SSF54695">
    <property type="entry name" value="POZ domain"/>
    <property type="match status" value="1"/>
</dbReference>
<keyword evidence="2" id="KW-0833">Ubl conjugation pathway</keyword>
<dbReference type="PANTHER" id="PTHR11165">
    <property type="entry name" value="SKP1"/>
    <property type="match status" value="1"/>
</dbReference>
<evidence type="ECO:0000313" key="6">
    <source>
        <dbReference type="Proteomes" id="UP001142055"/>
    </source>
</evidence>
<gene>
    <name evidence="5" type="ORF">RDWZM_005264</name>
</gene>
<sequence>MSKNKKKTVNEIPHRSTSSNLQSFTIPMSTTSNTLRRILVRTPDSKDFVFDERIVRLSKVLSDKLEEGVKRYVLDDYRVNGDTIEKIREWCCHHVEHPDEDKFDDTDEEDDDSEISKRRYGIQLINNRLRERMRFVWIPEWDRRWMQKMDQLMLISLVTGAHLLKIKRLVNIVSKTIANTMRGKSPNSIREMYNISNDLPEESQRKEVLVEDDDEIRCIGADYSRTQFALENQNHL</sequence>
<feature type="compositionally biased region" description="Polar residues" evidence="3">
    <location>
        <begin position="15"/>
        <end position="25"/>
    </location>
</feature>
<dbReference type="SMART" id="SM00512">
    <property type="entry name" value="Skp1"/>
    <property type="match status" value="1"/>
</dbReference>
<organism evidence="5 6">
    <name type="scientific">Blomia tropicalis</name>
    <name type="common">Mite</name>
    <dbReference type="NCBI Taxonomy" id="40697"/>
    <lineage>
        <taxon>Eukaryota</taxon>
        <taxon>Metazoa</taxon>
        <taxon>Ecdysozoa</taxon>
        <taxon>Arthropoda</taxon>
        <taxon>Chelicerata</taxon>
        <taxon>Arachnida</taxon>
        <taxon>Acari</taxon>
        <taxon>Acariformes</taxon>
        <taxon>Sarcoptiformes</taxon>
        <taxon>Astigmata</taxon>
        <taxon>Glycyphagoidea</taxon>
        <taxon>Echimyopodidae</taxon>
        <taxon>Blomia</taxon>
    </lineage>
</organism>
<reference evidence="5" key="1">
    <citation type="submission" date="2022-12" db="EMBL/GenBank/DDBJ databases">
        <title>Genome assemblies of Blomia tropicalis.</title>
        <authorList>
            <person name="Cui Y."/>
        </authorList>
    </citation>
    <scope>NUCLEOTIDE SEQUENCE</scope>
    <source>
        <tissue evidence="5">Adult mites</tissue>
    </source>
</reference>
<evidence type="ECO:0000313" key="5">
    <source>
        <dbReference type="EMBL" id="KAJ6219452.1"/>
    </source>
</evidence>
<proteinExistence type="inferred from homology"/>
<name>A0A9Q0M886_BLOTA</name>
<dbReference type="AlphaFoldDB" id="A0A9Q0M886"/>
<comment type="similarity">
    <text evidence="1">Belongs to the SKP1 family.</text>
</comment>
<evidence type="ECO:0000259" key="4">
    <source>
        <dbReference type="Pfam" id="PF01466"/>
    </source>
</evidence>
<dbReference type="InterPro" id="IPR016897">
    <property type="entry name" value="SKP1"/>
</dbReference>
<evidence type="ECO:0000256" key="1">
    <source>
        <dbReference type="ARBA" id="ARBA00009993"/>
    </source>
</evidence>
<dbReference type="EMBL" id="JAPWDV010000002">
    <property type="protein sequence ID" value="KAJ6219452.1"/>
    <property type="molecule type" value="Genomic_DNA"/>
</dbReference>
<evidence type="ECO:0000256" key="3">
    <source>
        <dbReference type="SAM" id="MobiDB-lite"/>
    </source>
</evidence>
<comment type="caution">
    <text evidence="5">The sequence shown here is derived from an EMBL/GenBank/DDBJ whole genome shotgun (WGS) entry which is preliminary data.</text>
</comment>
<dbReference type="InterPro" id="IPR001232">
    <property type="entry name" value="SKP1-like"/>
</dbReference>
<feature type="region of interest" description="Disordered" evidence="3">
    <location>
        <begin position="1"/>
        <end position="25"/>
    </location>
</feature>
<dbReference type="InterPro" id="IPR016072">
    <property type="entry name" value="Skp1_comp_dimer"/>
</dbReference>
<accession>A0A9Q0M886</accession>
<feature type="domain" description="SKP1 component dimerisation" evidence="4">
    <location>
        <begin position="167"/>
        <end position="203"/>
    </location>
</feature>
<dbReference type="SUPFAM" id="SSF81382">
    <property type="entry name" value="Skp1 dimerisation domain-like"/>
    <property type="match status" value="1"/>
</dbReference>
<dbReference type="Proteomes" id="UP001142055">
    <property type="component" value="Chromosome 2"/>
</dbReference>
<dbReference type="GO" id="GO:0006511">
    <property type="term" value="P:ubiquitin-dependent protein catabolic process"/>
    <property type="evidence" value="ECO:0007669"/>
    <property type="project" value="InterPro"/>
</dbReference>
<dbReference type="InterPro" id="IPR011333">
    <property type="entry name" value="SKP1/BTB/POZ_sf"/>
</dbReference>
<protein>
    <recommendedName>
        <fullName evidence="4">SKP1 component dimerisation domain-containing protein</fullName>
    </recommendedName>
</protein>
<evidence type="ECO:0000256" key="2">
    <source>
        <dbReference type="ARBA" id="ARBA00022786"/>
    </source>
</evidence>
<dbReference type="Gene3D" id="3.30.710.10">
    <property type="entry name" value="Potassium Channel Kv1.1, Chain A"/>
    <property type="match status" value="1"/>
</dbReference>
<keyword evidence="6" id="KW-1185">Reference proteome</keyword>
<dbReference type="Pfam" id="PF01466">
    <property type="entry name" value="Skp1"/>
    <property type="match status" value="1"/>
</dbReference>
<dbReference type="InterPro" id="IPR036296">
    <property type="entry name" value="SKP1-like_dim_sf"/>
</dbReference>